<evidence type="ECO:0000313" key="4">
    <source>
        <dbReference type="EMBL" id="MBJ3807455.1"/>
    </source>
</evidence>
<dbReference type="InterPro" id="IPR002931">
    <property type="entry name" value="Transglutaminase-like"/>
</dbReference>
<name>A0ABS0X2P6_9ACTN</name>
<feature type="transmembrane region" description="Helical" evidence="2">
    <location>
        <begin position="58"/>
        <end position="76"/>
    </location>
</feature>
<feature type="compositionally biased region" description="Low complexity" evidence="1">
    <location>
        <begin position="574"/>
        <end position="594"/>
    </location>
</feature>
<feature type="transmembrane region" description="Helical" evidence="2">
    <location>
        <begin position="226"/>
        <end position="244"/>
    </location>
</feature>
<keyword evidence="2" id="KW-1133">Transmembrane helix</keyword>
<evidence type="ECO:0000259" key="3">
    <source>
        <dbReference type="SMART" id="SM00460"/>
    </source>
</evidence>
<dbReference type="Pfam" id="PF13559">
    <property type="entry name" value="DUF4129"/>
    <property type="match status" value="1"/>
</dbReference>
<feature type="region of interest" description="Disordered" evidence="1">
    <location>
        <begin position="552"/>
        <end position="617"/>
    </location>
</feature>
<dbReference type="Pfam" id="PF11992">
    <property type="entry name" value="TgpA_N"/>
    <property type="match status" value="1"/>
</dbReference>
<proteinExistence type="predicted"/>
<gene>
    <name evidence="4" type="ORF">JGB26_10055</name>
</gene>
<accession>A0ABS0X2P6</accession>
<feature type="transmembrane region" description="Helical" evidence="2">
    <location>
        <begin position="624"/>
        <end position="647"/>
    </location>
</feature>
<dbReference type="SMART" id="SM00460">
    <property type="entry name" value="TGc"/>
    <property type="match status" value="1"/>
</dbReference>
<evidence type="ECO:0000313" key="5">
    <source>
        <dbReference type="Proteomes" id="UP000634780"/>
    </source>
</evidence>
<sequence length="804" mass="84588">MSGRTRLALCATAATLMASGALLPLVDTSGWLVQVAILLALQSGVGGLARRVPLARPVTVAVQALVTLLLLTLVFAREQAIAGVIPGPEVFQHFSTLLEAGGDDVGRYAIPAPLTDGIRLMVVGGVLVVGLVVDALAVTFRTAAPAGLPLLALYSVAAGLSGDGAGWLWFLLAAAGYLLLLLAEGRDRLSQWGRVFGGSGHAPGRVTAGLDNEGGAIAPVRTGRRIGAVALGIALVVPLALPALDGGLLDGSGGPGGGDGDGGGTISAVNPLVALQDSLNQPEDREVISYRTNAKNTQDLYLRIVSLDKFDGTTWRTTVRDISDVPSRLPDPPGLSPDVRRTEIQTNISADDRYAQNWLPMPYPASQVRIDGRWRYEPVGRALVGDRGQTTRGAQYSVNSLVVEPTAEQLASAPAPRSDLAREFTKVPGSLPSVVASTAREVTEGSANDYERAVKLQDWFSSEGGFTYNTQVRAGSGPSAIARFLDQKEGFCVHFSFAMASMARTLGIPARVAVGFTPGSAQANGTMSVGLRDAHAWPELYFEGVGWTRFEPTPNRGSVPEYTRQDTPSEDSDASAVPQPSTSTAPSPTPSQSQDCPRDVQQQGGCTSAMPQLAGGSSDDGPPLGWIIGGALLALIVLVVPALPMLWRTRVRAVRLGSGGRTEADAAARTLAAWQEVTDTAWDHGITPDESQTPRKAAARIVRVGGLGTGPAESVHRVAAAVEQVLYAPRPQHAPGLGDDVRRLRDGLRASATRTARLRATVAPRSAARVVWAASDRWAALSTRWSGWVARRWEALRRPARQGG</sequence>
<comment type="caution">
    <text evidence="4">The sequence shown here is derived from an EMBL/GenBank/DDBJ whole genome shotgun (WGS) entry which is preliminary data.</text>
</comment>
<keyword evidence="2" id="KW-0812">Transmembrane</keyword>
<dbReference type="PANTHER" id="PTHR42736">
    <property type="entry name" value="PROTEIN-GLUTAMINE GAMMA-GLUTAMYLTRANSFERASE"/>
    <property type="match status" value="1"/>
</dbReference>
<dbReference type="PANTHER" id="PTHR42736:SF1">
    <property type="entry name" value="PROTEIN-GLUTAMINE GAMMA-GLUTAMYLTRANSFERASE"/>
    <property type="match status" value="1"/>
</dbReference>
<protein>
    <submittedName>
        <fullName evidence="4">Transglutaminase domain-containing protein</fullName>
    </submittedName>
</protein>
<evidence type="ECO:0000256" key="1">
    <source>
        <dbReference type="SAM" id="MobiDB-lite"/>
    </source>
</evidence>
<dbReference type="Proteomes" id="UP000634780">
    <property type="component" value="Unassembled WGS sequence"/>
</dbReference>
<evidence type="ECO:0000256" key="2">
    <source>
        <dbReference type="SAM" id="Phobius"/>
    </source>
</evidence>
<reference evidence="4 5" key="1">
    <citation type="submission" date="2020-12" db="EMBL/GenBank/DDBJ databases">
        <title>Streptomyces typhae sp. nov., a novel endophytic actinomycete isolated from the root of cattail pollen (Typha angustifolia L.).</title>
        <authorList>
            <person name="Peng C."/>
            <person name="Liu C."/>
        </authorList>
    </citation>
    <scope>NUCLEOTIDE SEQUENCE [LARGE SCALE GENOMIC DNA]</scope>
    <source>
        <strain evidence="4 5">JCM 4753</strain>
    </source>
</reference>
<feature type="domain" description="Transglutaminase-like" evidence="3">
    <location>
        <begin position="484"/>
        <end position="554"/>
    </location>
</feature>
<dbReference type="Gene3D" id="3.10.620.30">
    <property type="match status" value="1"/>
</dbReference>
<dbReference type="InterPro" id="IPR052901">
    <property type="entry name" value="Bact_TGase-like"/>
</dbReference>
<feature type="compositionally biased region" description="Polar residues" evidence="1">
    <location>
        <begin position="600"/>
        <end position="610"/>
    </location>
</feature>
<dbReference type="InterPro" id="IPR021878">
    <property type="entry name" value="TgpA_N"/>
</dbReference>
<dbReference type="Pfam" id="PF01841">
    <property type="entry name" value="Transglut_core"/>
    <property type="match status" value="1"/>
</dbReference>
<dbReference type="EMBL" id="JAEKOZ010000005">
    <property type="protein sequence ID" value="MBJ3807455.1"/>
    <property type="molecule type" value="Genomic_DNA"/>
</dbReference>
<dbReference type="RefSeq" id="WP_190116838.1">
    <property type="nucleotide sequence ID" value="NZ_BMVR01000006.1"/>
</dbReference>
<dbReference type="InterPro" id="IPR038765">
    <property type="entry name" value="Papain-like_cys_pep_sf"/>
</dbReference>
<feature type="transmembrane region" description="Helical" evidence="2">
    <location>
        <begin position="166"/>
        <end position="183"/>
    </location>
</feature>
<keyword evidence="2" id="KW-0472">Membrane</keyword>
<dbReference type="InterPro" id="IPR025403">
    <property type="entry name" value="TgpA-like_C"/>
</dbReference>
<feature type="transmembrane region" description="Helical" evidence="2">
    <location>
        <begin position="117"/>
        <end position="136"/>
    </location>
</feature>
<dbReference type="SUPFAM" id="SSF54001">
    <property type="entry name" value="Cysteine proteinases"/>
    <property type="match status" value="1"/>
</dbReference>
<organism evidence="4 5">
    <name type="scientific">Streptomyces flavofungini</name>
    <dbReference type="NCBI Taxonomy" id="68200"/>
    <lineage>
        <taxon>Bacteria</taxon>
        <taxon>Bacillati</taxon>
        <taxon>Actinomycetota</taxon>
        <taxon>Actinomycetes</taxon>
        <taxon>Kitasatosporales</taxon>
        <taxon>Streptomycetaceae</taxon>
        <taxon>Streptomyces</taxon>
    </lineage>
</organism>
<keyword evidence="5" id="KW-1185">Reference proteome</keyword>